<evidence type="ECO:0000259" key="2">
    <source>
        <dbReference type="PROSITE" id="PS51208"/>
    </source>
</evidence>
<dbReference type="InterPro" id="IPR036709">
    <property type="entry name" value="Autotransporte_beta_dom_sf"/>
</dbReference>
<dbReference type="SMART" id="SM00869">
    <property type="entry name" value="Autotransporter"/>
    <property type="match status" value="1"/>
</dbReference>
<protein>
    <submittedName>
        <fullName evidence="3">Outer membrane autotransporter protein</fullName>
    </submittedName>
</protein>
<dbReference type="NCBIfam" id="TIGR01414">
    <property type="entry name" value="autotrans_barl"/>
    <property type="match status" value="1"/>
</dbReference>
<dbReference type="InterPro" id="IPR011050">
    <property type="entry name" value="Pectin_lyase_fold/virulence"/>
</dbReference>
<keyword evidence="4" id="KW-1185">Reference proteome</keyword>
<feature type="non-terminal residue" evidence="3">
    <location>
        <position position="1"/>
    </location>
</feature>
<dbReference type="Pfam" id="PF12951">
    <property type="entry name" value="PATR"/>
    <property type="match status" value="4"/>
</dbReference>
<keyword evidence="1" id="KW-0732">Signal</keyword>
<evidence type="ECO:0000256" key="1">
    <source>
        <dbReference type="ARBA" id="ARBA00022729"/>
    </source>
</evidence>
<dbReference type="RefSeq" id="WP_183491631.1">
    <property type="nucleotide sequence ID" value="NZ_JACIDZ010000034.1"/>
</dbReference>
<evidence type="ECO:0000313" key="3">
    <source>
        <dbReference type="EMBL" id="MBB4124718.1"/>
    </source>
</evidence>
<sequence>VTISGGATLAGSGNDAIFTLGSLDLTNAVGMIGPSTIRAANLTAGAPSLFTTSALTAAGVVLVPGNPLTPGQDPYFLIDYTVITGAASDIKIDVNSTGIDVNTTNATVVSVGNRVAILVGSGNDVNTSAGVWWNGTTTAGSTIIGGGGTWTADQTAQNWTDSGGTSHVAWQQSKTAVFDGQGGGSVTVDSVTNGAIMAQGLDFRITDYVLFGASPNEITLESAFSDNLTRLNADPQVSATIAVNLTGAAGVKKTGGGTIFFTGDKDYQGGTSVVAGILQLGAGTATGSVTGGINVSTGGTLSLYAPQAGQGVDFSNTLSGVAGAALDISGVGIVNFNSQSAQTFLGTTTVLNGATLSGSGSLGGPVEVQATGAISGTHGTTLGLGSQLTFAAATTSMVVLLDGAAPNTMMPLFSTTGAFSAASGGVITVNTVGNLALPLSTSYALVSYVGADPNTDSFSFLRPNATYSLATRNSILYLDVGTPRDEYWNPDQNPPGQFGGDNTWTRTGGMVWSDQNGQSNGPWLSGAIAKFEDRQGAVRVDAMGGAIEVGGMEFDVGPYTLTGDALTLSSADGNAVKINVNENQAPVTIGVVLAEATAGTALEKDGPGTLELTAASTYTGMTTVSAGTLQLGVTGTPLQGPIAVASTLVVNTSGTVTFGTANVLTSIGGAARLNVTSGVLEFDSVSPGFFGRTTISRGATLTGTGHLGGSINVSGGATLEGPEPGSYFAAGDGILNVMDGATIAVKLSAAEAQPGTPAPISTDTLITGANPLMVTVRGGPSLPAGTYPLIDFSGGYTGNPSQIDASSVAIQSNVFRRVGTRGDVNSSGTLVLLAGPDAYQYWNGVNQQPLAPPSVAGGQGTWVADMTNWTNQGGDSSERWYNGGYAIFETVGGQVDVDSAPLTSGQIRVAVMDFEVDGYDLEPLNGNDTLVLTTLQGATSAEISVNQLNPGNPVTATIGVSMTSAGGVGLTKSGDGTLVLTADNSYQGATALEAGTLRVTAGSAVPGDISIGQAATWDWDVTTPQSFAGQISSIGMGGGGTFNFNAGTNGSLQLTAANTYTGVTNVNSGTLDVTGPSGSLHAATLLGSINVADGATLQGYGSFGNITVNSRGKLILGESAGAFPAVPVNAESLHIERDGRFMAFIDYNTGEYTQLVVSGEARIELGADGRSTKVTGAVPDNPPAFPIIVAGTLTYDGMSAPTGRSGYQFVFARDQVNPNILNFLAVPALLADMCAGLNPSACDVLGAVYGLGDGNGLFGDVMNSEKEELEGLLGQLSGDVYASSDAAMVAGSRYLRNATGSQVRGSLGGVSTGAGISAVSNYAAEPSPVATPFGAFEEDNGGIGVWTAGYGAWSSMDGGGMAAKMTDSVGGFFLGADAAAFGSMRFGAVAGFGQSTYKVDAHNAKGTSDDYTFGLYGGGEWGGFGVDFGTAYTWHSVSTNRNVFASTFNDHLSGSYDAGTFQVYGGLGYGFDVTDSFTLEPYVDAAYINQHSDAFSETGGLAALSYESQTMNTGFTTVGLRGAWAFDLGGYQNRLSASAGWRHGFGDLDPKAAFTFAGSDPFGVTGTPLAEDQAVLSIGWDTEFSDTVSVGVNYTGQFGGGNQSQNVTARLNIRF</sequence>
<dbReference type="Proteomes" id="UP000530571">
    <property type="component" value="Unassembled WGS sequence"/>
</dbReference>
<dbReference type="GO" id="GO:0019867">
    <property type="term" value="C:outer membrane"/>
    <property type="evidence" value="ECO:0007669"/>
    <property type="project" value="InterPro"/>
</dbReference>
<comment type="caution">
    <text evidence="3">The sequence shown here is derived from an EMBL/GenBank/DDBJ whole genome shotgun (WGS) entry which is preliminary data.</text>
</comment>
<dbReference type="Pfam" id="PF03797">
    <property type="entry name" value="Autotransporter"/>
    <property type="match status" value="1"/>
</dbReference>
<dbReference type="InterPro" id="IPR006315">
    <property type="entry name" value="OM_autotransptr_brl_dom"/>
</dbReference>
<proteinExistence type="predicted"/>
<dbReference type="InterPro" id="IPR005546">
    <property type="entry name" value="Autotransporte_beta"/>
</dbReference>
<gene>
    <name evidence="3" type="ORF">GGR30_004678</name>
</gene>
<reference evidence="3 4" key="1">
    <citation type="submission" date="2020-08" db="EMBL/GenBank/DDBJ databases">
        <title>Genomic Encyclopedia of Type Strains, Phase IV (KMG-IV): sequencing the most valuable type-strain genomes for metagenomic binning, comparative biology and taxonomic classification.</title>
        <authorList>
            <person name="Goeker M."/>
        </authorList>
    </citation>
    <scope>NUCLEOTIDE SEQUENCE [LARGE SCALE GENOMIC DNA]</scope>
    <source>
        <strain evidence="3 4">DSM 28101</strain>
    </source>
</reference>
<dbReference type="NCBIfam" id="TIGR02601">
    <property type="entry name" value="autotrns_rpt"/>
    <property type="match status" value="4"/>
</dbReference>
<evidence type="ECO:0000313" key="4">
    <source>
        <dbReference type="Proteomes" id="UP000530571"/>
    </source>
</evidence>
<dbReference type="InterPro" id="IPR013425">
    <property type="entry name" value="Autotrns_rpt"/>
</dbReference>
<dbReference type="Gene3D" id="2.40.128.130">
    <property type="entry name" value="Autotransporter beta-domain"/>
    <property type="match status" value="1"/>
</dbReference>
<dbReference type="PANTHER" id="PTHR35037">
    <property type="entry name" value="C-TERMINAL REGION OF AIDA-LIKE PROTEIN"/>
    <property type="match status" value="1"/>
</dbReference>
<name>A0A7W6KRL5_9HYPH</name>
<dbReference type="SUPFAM" id="SSF51126">
    <property type="entry name" value="Pectin lyase-like"/>
    <property type="match status" value="1"/>
</dbReference>
<dbReference type="EMBL" id="JACIDZ010000034">
    <property type="protein sequence ID" value="MBB4124718.1"/>
    <property type="molecule type" value="Genomic_DNA"/>
</dbReference>
<dbReference type="SUPFAM" id="SSF103515">
    <property type="entry name" value="Autotransporter"/>
    <property type="match status" value="1"/>
</dbReference>
<organism evidence="3 4">
    <name type="scientific">Martelella radicis</name>
    <dbReference type="NCBI Taxonomy" id="1397476"/>
    <lineage>
        <taxon>Bacteria</taxon>
        <taxon>Pseudomonadati</taxon>
        <taxon>Pseudomonadota</taxon>
        <taxon>Alphaproteobacteria</taxon>
        <taxon>Hyphomicrobiales</taxon>
        <taxon>Aurantimonadaceae</taxon>
        <taxon>Martelella</taxon>
    </lineage>
</organism>
<dbReference type="PROSITE" id="PS51208">
    <property type="entry name" value="AUTOTRANSPORTER"/>
    <property type="match status" value="1"/>
</dbReference>
<dbReference type="PANTHER" id="PTHR35037:SF3">
    <property type="entry name" value="C-TERMINAL REGION OF AIDA-LIKE PROTEIN"/>
    <property type="match status" value="1"/>
</dbReference>
<dbReference type="InterPro" id="IPR051551">
    <property type="entry name" value="Autotransporter_adhesion"/>
</dbReference>
<feature type="domain" description="Autotransporter" evidence="2">
    <location>
        <begin position="1338"/>
        <end position="1615"/>
    </location>
</feature>
<accession>A0A7W6KRL5</accession>